<sequence length="277" mass="30798">MNILIKSAKIFGIIILTFVITVVAQNVAILWHLLDLKAVETILHGLTYAVITFLLITWFIQKGLKQELRDYRLTRFKLSLDVIVIGLSIPVIVILICIIFIPGSFVVTRIANPIDYCNMLFEIIFLGGIFSPIAEEILVRGLLMGYIEKQTNITTAIMISSVLFAVVHLFNGGMSGVSLILLLTSGTIAGILYGLIAYKYQSIWASACLHICWNLSDLCHISTNNEQYGIVQYIVETKNIWITGGAYGNSASVISMLIFLMAIFLILKKAIKYSHSC</sequence>
<reference evidence="3 4" key="1">
    <citation type="submission" date="2019-07" db="EMBL/GenBank/DDBJ databases">
        <title>Comparative genome analysis of staphylococcus lugdunensis shows clonal complex-dependent diversity of the putative virulence factor, ess/type vii locus.</title>
        <authorList>
            <person name="Lebeurre J."/>
            <person name="Dahyot S."/>
            <person name="Diene S."/>
            <person name="Paulay A."/>
            <person name="Aubourg M."/>
            <person name="Argemi X."/>
            <person name="Giard J.-C."/>
            <person name="Tournier I."/>
            <person name="Francois P."/>
            <person name="Pestel-Caron M."/>
        </authorList>
    </citation>
    <scope>NUCLEOTIDE SEQUENCE [LARGE SCALE GENOMIC DNA]</scope>
    <source>
        <strain evidence="3 4">SL13</strain>
    </source>
</reference>
<feature type="transmembrane region" description="Helical" evidence="1">
    <location>
        <begin position="12"/>
        <end position="33"/>
    </location>
</feature>
<evidence type="ECO:0000313" key="3">
    <source>
        <dbReference type="EMBL" id="QEX37448.1"/>
    </source>
</evidence>
<feature type="transmembrane region" description="Helical" evidence="1">
    <location>
        <begin position="45"/>
        <end position="61"/>
    </location>
</feature>
<feature type="transmembrane region" description="Helical" evidence="1">
    <location>
        <begin position="119"/>
        <end position="139"/>
    </location>
</feature>
<dbReference type="Proteomes" id="UP000325462">
    <property type="component" value="Chromosome"/>
</dbReference>
<dbReference type="PANTHER" id="PTHR39430:SF1">
    <property type="entry name" value="PROTEASE"/>
    <property type="match status" value="1"/>
</dbReference>
<organism evidence="3 4">
    <name type="scientific">Staphylococcus lugdunensis</name>
    <dbReference type="NCBI Taxonomy" id="28035"/>
    <lineage>
        <taxon>Bacteria</taxon>
        <taxon>Bacillati</taxon>
        <taxon>Bacillota</taxon>
        <taxon>Bacilli</taxon>
        <taxon>Bacillales</taxon>
        <taxon>Staphylococcaceae</taxon>
        <taxon>Staphylococcus</taxon>
    </lineage>
</organism>
<dbReference type="EMBL" id="CP041722">
    <property type="protein sequence ID" value="QEX37448.1"/>
    <property type="molecule type" value="Genomic_DNA"/>
</dbReference>
<feature type="transmembrane region" description="Helical" evidence="1">
    <location>
        <begin position="151"/>
        <end position="170"/>
    </location>
</feature>
<feature type="transmembrane region" description="Helical" evidence="1">
    <location>
        <begin position="176"/>
        <end position="196"/>
    </location>
</feature>
<evidence type="ECO:0000259" key="2">
    <source>
        <dbReference type="Pfam" id="PF02517"/>
    </source>
</evidence>
<keyword evidence="1" id="KW-0472">Membrane</keyword>
<keyword evidence="3" id="KW-0645">Protease</keyword>
<keyword evidence="1" id="KW-0812">Transmembrane</keyword>
<feature type="transmembrane region" description="Helical" evidence="1">
    <location>
        <begin position="82"/>
        <end position="107"/>
    </location>
</feature>
<accession>A0ABX6BRL1</accession>
<dbReference type="GO" id="GO:0008237">
    <property type="term" value="F:metallopeptidase activity"/>
    <property type="evidence" value="ECO:0007669"/>
    <property type="project" value="UniProtKB-KW"/>
</dbReference>
<keyword evidence="1" id="KW-1133">Transmembrane helix</keyword>
<feature type="domain" description="CAAX prenyl protease 2/Lysostaphin resistance protein A-like" evidence="2">
    <location>
        <begin position="123"/>
        <end position="215"/>
    </location>
</feature>
<dbReference type="PANTHER" id="PTHR39430">
    <property type="entry name" value="MEMBRANE-ASSOCIATED PROTEASE-RELATED"/>
    <property type="match status" value="1"/>
</dbReference>
<proteinExistence type="predicted"/>
<gene>
    <name evidence="3" type="ORF">FO454_00390</name>
</gene>
<dbReference type="Pfam" id="PF02517">
    <property type="entry name" value="Rce1-like"/>
    <property type="match status" value="1"/>
</dbReference>
<protein>
    <submittedName>
        <fullName evidence="3">CPBP family intramembrane metalloprotease</fullName>
    </submittedName>
</protein>
<dbReference type="InterPro" id="IPR003675">
    <property type="entry name" value="Rce1/LyrA-like_dom"/>
</dbReference>
<evidence type="ECO:0000256" key="1">
    <source>
        <dbReference type="SAM" id="Phobius"/>
    </source>
</evidence>
<keyword evidence="4" id="KW-1185">Reference proteome</keyword>
<keyword evidence="3" id="KW-0378">Hydrolase</keyword>
<feature type="transmembrane region" description="Helical" evidence="1">
    <location>
        <begin position="246"/>
        <end position="267"/>
    </location>
</feature>
<dbReference type="RefSeq" id="WP_002478751.1">
    <property type="nucleotide sequence ID" value="NZ_CP020735.1"/>
</dbReference>
<name>A0ABX6BRL1_STALU</name>
<keyword evidence="3" id="KW-0482">Metalloprotease</keyword>
<evidence type="ECO:0000313" key="4">
    <source>
        <dbReference type="Proteomes" id="UP000325462"/>
    </source>
</evidence>